<sequence length="74" mass="8223">MEAISNMHNATIPSAFQDTTITLAGDVSHIQYVIFSWMAIFFLVGILKRAKTWVRAINVALSVLYVSIAGAHYH</sequence>
<proteinExistence type="predicted"/>
<protein>
    <submittedName>
        <fullName evidence="2">Uncharacterized protein</fullName>
    </submittedName>
</protein>
<feature type="transmembrane region" description="Helical" evidence="1">
    <location>
        <begin position="29"/>
        <end position="47"/>
    </location>
</feature>
<reference evidence="2" key="1">
    <citation type="journal article" date="2020" name="Stud. Mycol.">
        <title>101 Dothideomycetes genomes: a test case for predicting lifestyles and emergence of pathogens.</title>
        <authorList>
            <person name="Haridas S."/>
            <person name="Albert R."/>
            <person name="Binder M."/>
            <person name="Bloem J."/>
            <person name="Labutti K."/>
            <person name="Salamov A."/>
            <person name="Andreopoulos B."/>
            <person name="Baker S."/>
            <person name="Barry K."/>
            <person name="Bills G."/>
            <person name="Bluhm B."/>
            <person name="Cannon C."/>
            <person name="Castanera R."/>
            <person name="Culley D."/>
            <person name="Daum C."/>
            <person name="Ezra D."/>
            <person name="Gonzalez J."/>
            <person name="Henrissat B."/>
            <person name="Kuo A."/>
            <person name="Liang C."/>
            <person name="Lipzen A."/>
            <person name="Lutzoni F."/>
            <person name="Magnuson J."/>
            <person name="Mondo S."/>
            <person name="Nolan M."/>
            <person name="Ohm R."/>
            <person name="Pangilinan J."/>
            <person name="Park H.-J."/>
            <person name="Ramirez L."/>
            <person name="Alfaro M."/>
            <person name="Sun H."/>
            <person name="Tritt A."/>
            <person name="Yoshinaga Y."/>
            <person name="Zwiers L.-H."/>
            <person name="Turgeon B."/>
            <person name="Goodwin S."/>
            <person name="Spatafora J."/>
            <person name="Crous P."/>
            <person name="Grigoriev I."/>
        </authorList>
    </citation>
    <scope>NUCLEOTIDE SEQUENCE</scope>
    <source>
        <strain evidence="2">CBS 269.34</strain>
    </source>
</reference>
<keyword evidence="3" id="KW-1185">Reference proteome</keyword>
<evidence type="ECO:0000313" key="3">
    <source>
        <dbReference type="Proteomes" id="UP000799750"/>
    </source>
</evidence>
<gene>
    <name evidence="2" type="ORF">BU16DRAFT_522586</name>
</gene>
<organism evidence="2 3">
    <name type="scientific">Lophium mytilinum</name>
    <dbReference type="NCBI Taxonomy" id="390894"/>
    <lineage>
        <taxon>Eukaryota</taxon>
        <taxon>Fungi</taxon>
        <taxon>Dikarya</taxon>
        <taxon>Ascomycota</taxon>
        <taxon>Pezizomycotina</taxon>
        <taxon>Dothideomycetes</taxon>
        <taxon>Pleosporomycetidae</taxon>
        <taxon>Mytilinidiales</taxon>
        <taxon>Mytilinidiaceae</taxon>
        <taxon>Lophium</taxon>
    </lineage>
</organism>
<accession>A0A6A6RA20</accession>
<dbReference type="OrthoDB" id="10350839at2759"/>
<keyword evidence="1" id="KW-1133">Transmembrane helix</keyword>
<dbReference type="AlphaFoldDB" id="A0A6A6RA20"/>
<keyword evidence="1" id="KW-0472">Membrane</keyword>
<dbReference type="EMBL" id="MU004182">
    <property type="protein sequence ID" value="KAF2501675.1"/>
    <property type="molecule type" value="Genomic_DNA"/>
</dbReference>
<evidence type="ECO:0000313" key="2">
    <source>
        <dbReference type="EMBL" id="KAF2501675.1"/>
    </source>
</evidence>
<evidence type="ECO:0000256" key="1">
    <source>
        <dbReference type="SAM" id="Phobius"/>
    </source>
</evidence>
<keyword evidence="1" id="KW-0812">Transmembrane</keyword>
<name>A0A6A6RA20_9PEZI</name>
<dbReference type="Proteomes" id="UP000799750">
    <property type="component" value="Unassembled WGS sequence"/>
</dbReference>
<feature type="transmembrane region" description="Helical" evidence="1">
    <location>
        <begin position="54"/>
        <end position="73"/>
    </location>
</feature>